<feature type="non-terminal residue" evidence="3">
    <location>
        <position position="1"/>
    </location>
</feature>
<evidence type="ECO:0000313" key="3">
    <source>
        <dbReference type="RefSeq" id="XP_026550021.1"/>
    </source>
</evidence>
<feature type="compositionally biased region" description="Low complexity" evidence="1">
    <location>
        <begin position="539"/>
        <end position="554"/>
    </location>
</feature>
<feature type="compositionally biased region" description="Polar residues" evidence="1">
    <location>
        <begin position="150"/>
        <end position="167"/>
    </location>
</feature>
<organism evidence="2 3">
    <name type="scientific">Notechis scutatus</name>
    <name type="common">mainland tiger snake</name>
    <dbReference type="NCBI Taxonomy" id="8663"/>
    <lineage>
        <taxon>Eukaryota</taxon>
        <taxon>Metazoa</taxon>
        <taxon>Chordata</taxon>
        <taxon>Craniata</taxon>
        <taxon>Vertebrata</taxon>
        <taxon>Euteleostomi</taxon>
        <taxon>Lepidosauria</taxon>
        <taxon>Squamata</taxon>
        <taxon>Bifurcata</taxon>
        <taxon>Unidentata</taxon>
        <taxon>Episquamata</taxon>
        <taxon>Toxicofera</taxon>
        <taxon>Serpentes</taxon>
        <taxon>Colubroidea</taxon>
        <taxon>Elapidae</taxon>
        <taxon>Hydrophiinae</taxon>
        <taxon>Notechis</taxon>
    </lineage>
</organism>
<keyword evidence="2" id="KW-1185">Reference proteome</keyword>
<feature type="region of interest" description="Disordered" evidence="1">
    <location>
        <begin position="404"/>
        <end position="435"/>
    </location>
</feature>
<dbReference type="InterPro" id="IPR052429">
    <property type="entry name" value="BAH_domain_protein"/>
</dbReference>
<dbReference type="PANTHER" id="PTHR12505:SF21">
    <property type="entry name" value="TRINUCLEOTIDE REPEAT-CONTAINING GENE 18 PROTEIN"/>
    <property type="match status" value="1"/>
</dbReference>
<feature type="compositionally biased region" description="Basic and acidic residues" evidence="1">
    <location>
        <begin position="559"/>
        <end position="568"/>
    </location>
</feature>
<evidence type="ECO:0000313" key="2">
    <source>
        <dbReference type="Proteomes" id="UP000504612"/>
    </source>
</evidence>
<dbReference type="AlphaFoldDB" id="A0A6J1W3Y9"/>
<reference evidence="3" key="1">
    <citation type="submission" date="2025-08" db="UniProtKB">
        <authorList>
            <consortium name="RefSeq"/>
        </authorList>
    </citation>
    <scope>IDENTIFICATION</scope>
</reference>
<dbReference type="PANTHER" id="PTHR12505">
    <property type="entry name" value="PHD FINGER TRANSCRIPTION FACTOR"/>
    <property type="match status" value="1"/>
</dbReference>
<feature type="region of interest" description="Disordered" evidence="1">
    <location>
        <begin position="517"/>
        <end position="577"/>
    </location>
</feature>
<feature type="compositionally biased region" description="Low complexity" evidence="1">
    <location>
        <begin position="404"/>
        <end position="420"/>
    </location>
</feature>
<dbReference type="RefSeq" id="XP_026550021.1">
    <property type="nucleotide sequence ID" value="XM_026694236.1"/>
</dbReference>
<proteinExistence type="predicted"/>
<name>A0A6J1W3Y9_9SAUR</name>
<dbReference type="GeneID" id="113431996"/>
<dbReference type="Proteomes" id="UP000504612">
    <property type="component" value="Unplaced"/>
</dbReference>
<gene>
    <name evidence="3" type="primary">LOC113431996</name>
</gene>
<feature type="region of interest" description="Disordered" evidence="1">
    <location>
        <begin position="54"/>
        <end position="119"/>
    </location>
</feature>
<dbReference type="KEGG" id="nss:113431996"/>
<sequence>RIDLNLLFSLRLFDFTDGFYLAGHAGQAALHAQANPSRIAPNPASSALLHEKDFGHPHRTSKDGPKDLGGKDRSYRSDLSLSLAKKEAKLREESRPHSVVDLTQDTKPESERKTNGFEKATTVGERLSPYLAEHLSNRGVFSGEPKSKHPLQTSSLSNCNMSGSAQGSELDRCPKDLSRHDENVRPPSYVYSDRIKKVDSAMSSVAALHVACSCPSPAQPGKLPPPSAFPPQPIHPNMYTIFPLTKESGREHKVIAPTFVPSLEAYDERNGPIQIASQARDNTKLKEKEVPAAARVGVLQAVPERCLTDASRNLLAQEFSIHADAKRMEILREKNSVIRANSMVLKKQAASETFLNRPRLNSPESREYLPLKDLPKAGLEAEHRSCERDRFQRPSCKEAGKIYSTLDTSSSSSSSLSSSSRPHLDPSQQLKPPEQKWKPFEMGNFATTQMAVLAAQHNHANRVEEEAKKTYLEPSNLQRSSVVGARSVVESLRPSSHGEGSAMQSLIKYSGSFAKEASARQGGGKKSPFGGLGNMKLDPGQQSSPKLQQLLPHQAGKQLKKEPERPESAKSFGRESIGSQGEVEVRHLPVGIAVAVARQKDNSSSKMGLVDRDRSLSLSNVKGRLWAGKCPAGDTWDSCNSWFSHINWEILGIV</sequence>
<accession>A0A6J1W3Y9</accession>
<feature type="compositionally biased region" description="Basic and acidic residues" evidence="1">
    <location>
        <begin position="54"/>
        <end position="76"/>
    </location>
</feature>
<feature type="compositionally biased region" description="Basic and acidic residues" evidence="1">
    <location>
        <begin position="84"/>
        <end position="116"/>
    </location>
</feature>
<evidence type="ECO:0000256" key="1">
    <source>
        <dbReference type="SAM" id="MobiDB-lite"/>
    </source>
</evidence>
<protein>
    <submittedName>
        <fullName evidence="3">Trinucleotide repeat-containing gene 18 protein-like</fullName>
    </submittedName>
</protein>
<feature type="region of interest" description="Disordered" evidence="1">
    <location>
        <begin position="139"/>
        <end position="171"/>
    </location>
</feature>
<feature type="compositionally biased region" description="Gly residues" evidence="1">
    <location>
        <begin position="521"/>
        <end position="533"/>
    </location>
</feature>